<accession>A0ABY9THB7</accession>
<dbReference type="EMBL" id="CP134146">
    <property type="protein sequence ID" value="WNC68127.1"/>
    <property type="molecule type" value="Genomic_DNA"/>
</dbReference>
<dbReference type="RefSeq" id="WP_348387285.1">
    <property type="nucleotide sequence ID" value="NZ_CP134146.1"/>
</dbReference>
<evidence type="ECO:0000259" key="1">
    <source>
        <dbReference type="Pfam" id="PF20419"/>
    </source>
</evidence>
<name>A0ABY9THB7_9GAMM</name>
<protein>
    <recommendedName>
        <fullName evidence="1">DUF6701 domain-containing protein</fullName>
    </recommendedName>
</protein>
<evidence type="ECO:0000313" key="2">
    <source>
        <dbReference type="EMBL" id="WNC68127.1"/>
    </source>
</evidence>
<evidence type="ECO:0000313" key="3">
    <source>
        <dbReference type="Proteomes" id="UP001248581"/>
    </source>
</evidence>
<organism evidence="2 3">
    <name type="scientific">Thalassotalea nanhaiensis</name>
    <dbReference type="NCBI Taxonomy" id="3065648"/>
    <lineage>
        <taxon>Bacteria</taxon>
        <taxon>Pseudomonadati</taxon>
        <taxon>Pseudomonadota</taxon>
        <taxon>Gammaproteobacteria</taxon>
        <taxon>Alteromonadales</taxon>
        <taxon>Colwelliaceae</taxon>
        <taxon>Thalassotalea</taxon>
    </lineage>
</organism>
<dbReference type="Pfam" id="PF20419">
    <property type="entry name" value="DUF6701"/>
    <property type="match status" value="1"/>
</dbReference>
<gene>
    <name evidence="2" type="ORF">RI845_16575</name>
</gene>
<feature type="domain" description="DUF6701" evidence="1">
    <location>
        <begin position="398"/>
        <end position="1003"/>
    </location>
</feature>
<dbReference type="Proteomes" id="UP001248581">
    <property type="component" value="Chromosome"/>
</dbReference>
<proteinExistence type="predicted"/>
<sequence>MVVNNKYKSNVAIYFLGLALMLLIQNVYATCSPYIGEVTINEVYRIPGQGNNPTTGFIEVKIIGEDLDAFPVNTWQLSLCDSTNTCELIPLTNAGKLCDDCPWIFLAEDGIDPQEYNAELVDFTNGFDLRLLDENGADVDYLTVNGVLNQFPVADCPYPYPKLAISDNSTKSIHRIGDGTGFWVPVVCNSPSCSSPGDGNDDPSFPYLIIDSVEVTQGETATLTVSMVDKNGNSTTFDQIVSFDFRTEDGTALVDDHYIGRVDTFNIFIGESSTEVEVDSVLVPDLVTRYFQGVVFGSSAANVGEGISDITILPATLSGIYQIKHDGQGLTCEAEPIEIIACTDATCTTIDTSITTDVILSVNGVGQTVSIVDGISDNASFVHVDPITPAILSLSDDYLCLNTSDNSDSCQLTFADAGFVLEALDATSCLSTQVLIKAVKKDEVTKQCVGALVGNKNINFSFNYSNPITGSTLPSINGVDMAVAGVDKSFVVNFNSNSAAIINDFNYRDSGLLALNANYVESSGDLSGLVLNGSEDILFYPAKLTAVATTSSALPLDGSNTEKSGLAFNLSVEAQCADGSITENYLPETNNSIEINSKRLAPIDPILGGDGTLTFNNVTQLASTTDNWRSAEILPASFNLGQFTDSAAIYSEVGTLSVEFRDSNYQGMMITGDAISVGDFTPHHFEQISDPNVQGTLTTLCNAYAYTGQMVNAAPTLGAIHYLVNPELRITPKNAQGVITKNYINEFMAFPLQSADITDEVNIDAPTSDASQLGSQNTLLAVSAQLNNGVFVPKTEAVDSGIVNYQLSTLDDFVYVRDQNSLVSPFIAELEFNVNEIKDSNGISTTYTDLSGSDISSVENTTVTDIEIRFARWRIQNSFGPETSNLTQPMQLQYFDEGSFVVAENGNCTIVDQALMSLSRLTLDPTSVVGGISTFTEGENRSLQIVAPGVGNQGEMNVTYDVPTWFKFDWSGINDGTFTENPTAVATFGRYNNSGRIINKREIDK</sequence>
<dbReference type="InterPro" id="IPR046524">
    <property type="entry name" value="DUF6701"/>
</dbReference>
<reference evidence="3" key="1">
    <citation type="submission" date="2023-09" db="EMBL/GenBank/DDBJ databases">
        <authorList>
            <person name="Li S."/>
            <person name="Li X."/>
            <person name="Zhang C."/>
            <person name="Zhao Z."/>
        </authorList>
    </citation>
    <scope>NUCLEOTIDE SEQUENCE [LARGE SCALE GENOMIC DNA]</scope>
    <source>
        <strain evidence="3">SQ345</strain>
    </source>
</reference>
<keyword evidence="3" id="KW-1185">Reference proteome</keyword>